<keyword evidence="1" id="KW-0472">Membrane</keyword>
<feature type="transmembrane region" description="Helical" evidence="1">
    <location>
        <begin position="6"/>
        <end position="25"/>
    </location>
</feature>
<gene>
    <name evidence="2" type="ORF">C4N9_06315</name>
</gene>
<organism evidence="2 3">
    <name type="scientific">Pararhodobacter marinus</name>
    <dbReference type="NCBI Taxonomy" id="2184063"/>
    <lineage>
        <taxon>Bacteria</taxon>
        <taxon>Pseudomonadati</taxon>
        <taxon>Pseudomonadota</taxon>
        <taxon>Alphaproteobacteria</taxon>
        <taxon>Rhodobacterales</taxon>
        <taxon>Paracoccaceae</taxon>
        <taxon>Pararhodobacter</taxon>
    </lineage>
</organism>
<keyword evidence="3" id="KW-1185">Reference proteome</keyword>
<comment type="caution">
    <text evidence="2">The sequence shown here is derived from an EMBL/GenBank/DDBJ whole genome shotgun (WGS) entry which is preliminary data.</text>
</comment>
<dbReference type="EMBL" id="QEYD01000003">
    <property type="protein sequence ID" value="PWE30297.1"/>
    <property type="molecule type" value="Genomic_DNA"/>
</dbReference>
<evidence type="ECO:0000256" key="1">
    <source>
        <dbReference type="SAM" id="Phobius"/>
    </source>
</evidence>
<proteinExistence type="predicted"/>
<reference evidence="2 3" key="1">
    <citation type="submission" date="2018-05" db="EMBL/GenBank/DDBJ databases">
        <title>Pararhodobacter marina sp. nov., isolated from deep-sea water of the Indian Ocean.</title>
        <authorList>
            <person name="Lai Q.Sr."/>
            <person name="Liu X."/>
            <person name="Shao Z."/>
        </authorList>
    </citation>
    <scope>NUCLEOTIDE SEQUENCE [LARGE SCALE GENOMIC DNA]</scope>
    <source>
        <strain evidence="2 3">CIC4N-9</strain>
    </source>
</reference>
<dbReference type="GeneID" id="94364495"/>
<sequence>MEATITFIGLGAMFVIMGVLIARSVRRDREIRAGFRAYAEAQGLTHDYRKVRGKGAEAAFADPQQGMTLIVQRRHAKQSGNSRSRSGGNAVVQFDDPRLPGGIVIYTREMQEGMAQAASTFAGLLDNKIGKRLVGRLLGDDIGAHLGEVDEQPVPPGLDLTILASVDPAPWFDAAAAERALAPFSEGEQPMVMITGNGLQLRLAREVTAPEALDRLIDTARRLKAEIRR</sequence>
<keyword evidence="1" id="KW-1133">Transmembrane helix</keyword>
<dbReference type="RefSeq" id="WP_109532441.1">
    <property type="nucleotide sequence ID" value="NZ_QEYD01000003.1"/>
</dbReference>
<dbReference type="AlphaFoldDB" id="A0A2U2CEG3"/>
<name>A0A2U2CEG3_9RHOB</name>
<keyword evidence="1" id="KW-0812">Transmembrane</keyword>
<dbReference type="OrthoDB" id="7864889at2"/>
<dbReference type="Proteomes" id="UP000244940">
    <property type="component" value="Unassembled WGS sequence"/>
</dbReference>
<accession>A0A2U2CEG3</accession>
<evidence type="ECO:0000313" key="3">
    <source>
        <dbReference type="Proteomes" id="UP000244940"/>
    </source>
</evidence>
<evidence type="ECO:0000313" key="2">
    <source>
        <dbReference type="EMBL" id="PWE30297.1"/>
    </source>
</evidence>
<protein>
    <submittedName>
        <fullName evidence="2">Uncharacterized protein</fullName>
    </submittedName>
</protein>